<organism evidence="3">
    <name type="scientific">hydrothermal vent metagenome</name>
    <dbReference type="NCBI Taxonomy" id="652676"/>
    <lineage>
        <taxon>unclassified sequences</taxon>
        <taxon>metagenomes</taxon>
        <taxon>ecological metagenomes</taxon>
    </lineage>
</organism>
<dbReference type="PROSITE" id="PS50234">
    <property type="entry name" value="VWFA"/>
    <property type="match status" value="1"/>
</dbReference>
<dbReference type="Pfam" id="PF13519">
    <property type="entry name" value="VWA_2"/>
    <property type="match status" value="1"/>
</dbReference>
<dbReference type="Pfam" id="PF07584">
    <property type="entry name" value="BatA"/>
    <property type="match status" value="1"/>
</dbReference>
<sequence>MLLGLAGITLPVLAHLLSRKNYDVVEWGAMQFLELKQAARRRIHLEHILLMLLRMGLIAFIVFALARPWASGGFLTKMVSSQSRDVVFIIDGSLSMGWEGKETTPHAKAIQWIHKTLEVMRPGDTVTILDAREQVHPLLQSPTRNFDRVREALEEIPPPAGASYLAQAVQQGVQILSTTSNLSREIIVLTDGQAYGWQVDDDNFWSVHRALLEQPAVAPQTWVVNVSEIPSGGIANFHVGELVLNREYTVPNFPIQIQTTISYNGGTEPITRRVYLEINGQRLKEKTITINLHPGGEQTVEFEHRLKTNGTNVLSVVLDADPIPGDNRSDAAVEITSALPVLIINGDPQSDPAKDETFFVLPALTPLASATPWVQANVIRWDRITAEDLKKVEVVILANVPRIDETVATLLTNFVRRGGGLLIAPGNLVEPGFYNRMLSTPKHPLLPAKFDSIKKDNSQILSGVRLLDSSLKLPWLERFKQEQQGDFPDVRFSKWWKLDVLQPIAEGGNEEGIEKELNDSIFSETKPVVIAELGIPTPLMVTKNVGRGRVLQLAVPIDADWSTLPTKHDFVTFLHEAVFYLAKGKTVRNLHVGTPIVVPVSSNFSTKTDHFQNPAQKELSPIVTGDDIETFARLDETTLPGVYYLIQKNNSTNNKQALQKQSFVLNYDHKESNFTPLSDVEKETLSENGNLQFIQTQKQLQEEWLTDQSRAEFWHILLLLFLVILVAEVYMTRRLVQGGHAVVDEKVKLTNH</sequence>
<dbReference type="SUPFAM" id="SSF52317">
    <property type="entry name" value="Class I glutamine amidotransferase-like"/>
    <property type="match status" value="1"/>
</dbReference>
<dbReference type="InterPro" id="IPR036465">
    <property type="entry name" value="vWFA_dom_sf"/>
</dbReference>
<dbReference type="AlphaFoldDB" id="A0A3B1DFQ4"/>
<keyword evidence="1" id="KW-0812">Transmembrane</keyword>
<reference evidence="3" key="1">
    <citation type="submission" date="2018-06" db="EMBL/GenBank/DDBJ databases">
        <authorList>
            <person name="Zhirakovskaya E."/>
        </authorList>
    </citation>
    <scope>NUCLEOTIDE SEQUENCE</scope>
</reference>
<feature type="domain" description="VWFA" evidence="2">
    <location>
        <begin position="85"/>
        <end position="194"/>
    </location>
</feature>
<dbReference type="InterPro" id="IPR024163">
    <property type="entry name" value="Aerotolerance_reg_N"/>
</dbReference>
<name>A0A3B1DFQ4_9ZZZZ</name>
<dbReference type="Gene3D" id="2.60.40.10">
    <property type="entry name" value="Immunoglobulins"/>
    <property type="match status" value="1"/>
</dbReference>
<accession>A0A3B1DFQ4</accession>
<protein>
    <recommendedName>
        <fullName evidence="2">VWFA domain-containing protein</fullName>
    </recommendedName>
</protein>
<dbReference type="SMART" id="SM00327">
    <property type="entry name" value="VWA"/>
    <property type="match status" value="1"/>
</dbReference>
<dbReference type="Gene3D" id="3.40.50.880">
    <property type="match status" value="1"/>
</dbReference>
<dbReference type="InterPro" id="IPR002035">
    <property type="entry name" value="VWF_A"/>
</dbReference>
<dbReference type="PANTHER" id="PTHR37464">
    <property type="entry name" value="BLL2463 PROTEIN"/>
    <property type="match status" value="1"/>
</dbReference>
<dbReference type="CDD" id="cd00198">
    <property type="entry name" value="vWFA"/>
    <property type="match status" value="1"/>
</dbReference>
<gene>
    <name evidence="3" type="ORF">MNBD_PLANCTO02-2860</name>
</gene>
<evidence type="ECO:0000256" key="1">
    <source>
        <dbReference type="SAM" id="Phobius"/>
    </source>
</evidence>
<dbReference type="EMBL" id="UOGL01000519">
    <property type="protein sequence ID" value="VAX41189.1"/>
    <property type="molecule type" value="Genomic_DNA"/>
</dbReference>
<dbReference type="CDD" id="cd03143">
    <property type="entry name" value="A4_beta-galactosidase_middle_domain"/>
    <property type="match status" value="1"/>
</dbReference>
<dbReference type="SUPFAM" id="SSF53300">
    <property type="entry name" value="vWA-like"/>
    <property type="match status" value="1"/>
</dbReference>
<dbReference type="InterPro" id="IPR011933">
    <property type="entry name" value="Double_TM_dom"/>
</dbReference>
<feature type="transmembrane region" description="Helical" evidence="1">
    <location>
        <begin position="48"/>
        <end position="70"/>
    </location>
</feature>
<proteinExistence type="predicted"/>
<dbReference type="InterPro" id="IPR013783">
    <property type="entry name" value="Ig-like_fold"/>
</dbReference>
<evidence type="ECO:0000313" key="3">
    <source>
        <dbReference type="EMBL" id="VAX41189.1"/>
    </source>
</evidence>
<evidence type="ECO:0000259" key="2">
    <source>
        <dbReference type="PROSITE" id="PS50234"/>
    </source>
</evidence>
<dbReference type="InterPro" id="IPR029062">
    <property type="entry name" value="Class_I_gatase-like"/>
</dbReference>
<dbReference type="Gene3D" id="3.40.50.410">
    <property type="entry name" value="von Willebrand factor, type A domain"/>
    <property type="match status" value="1"/>
</dbReference>
<keyword evidence="1" id="KW-1133">Transmembrane helix</keyword>
<feature type="transmembrane region" description="Helical" evidence="1">
    <location>
        <begin position="713"/>
        <end position="731"/>
    </location>
</feature>
<keyword evidence="1" id="KW-0472">Membrane</keyword>
<dbReference type="NCBIfam" id="TIGR02226">
    <property type="entry name" value="two_anch"/>
    <property type="match status" value="1"/>
</dbReference>
<dbReference type="PANTHER" id="PTHR37464:SF1">
    <property type="entry name" value="BLL2463 PROTEIN"/>
    <property type="match status" value="1"/>
</dbReference>